<dbReference type="InterPro" id="IPR002575">
    <property type="entry name" value="Aminoglycoside_PTrfase"/>
</dbReference>
<comment type="caution">
    <text evidence="2">The sequence shown here is derived from an EMBL/GenBank/DDBJ whole genome shotgun (WGS) entry which is preliminary data.</text>
</comment>
<protein>
    <submittedName>
        <fullName evidence="2">Phosphotransferase</fullName>
    </submittedName>
</protein>
<dbReference type="RefSeq" id="WP_272107180.1">
    <property type="nucleotide sequence ID" value="NZ_BAABXJ010000001.1"/>
</dbReference>
<dbReference type="InterPro" id="IPR011009">
    <property type="entry name" value="Kinase-like_dom_sf"/>
</dbReference>
<dbReference type="EMBL" id="JAQMLR010000009">
    <property type="protein sequence ID" value="MDB8739132.1"/>
    <property type="molecule type" value="Genomic_DNA"/>
</dbReference>
<gene>
    <name evidence="2" type="ORF">PNU63_10205</name>
</gene>
<dbReference type="AlphaFoldDB" id="A0AB35J3Q9"/>
<sequence>MNNYNLGGHSGCQIYLMESDDGSVYVRKISKDREYNERLKLQSEKQAAFSGAPIKAPKVLNSGYTEDGLYYFDMEYIQGITLAEYIKTMEIGKIKGLVEALVASIVPKIQTDLTSEEQCKVIDVFNNKIANLRKLLENKKNDVINGSLDRLAQHDWSKLTPSPCHGDMTLENIIVKNDQLYFIDFLDSFYDSWFLDVGTLLQDVQVMWSYRFQKDISMNTVLRLIVFRDLLLLEIKKVNPGYVLEIYYSLLQKLIRIYPYTEDELTYQFLNEKTSLVLRSINRLEKAMGEDV</sequence>
<proteinExistence type="predicted"/>
<dbReference type="Proteomes" id="UP001211731">
    <property type="component" value="Unassembled WGS sequence"/>
</dbReference>
<dbReference type="SUPFAM" id="SSF56112">
    <property type="entry name" value="Protein kinase-like (PK-like)"/>
    <property type="match status" value="1"/>
</dbReference>
<evidence type="ECO:0000259" key="1">
    <source>
        <dbReference type="Pfam" id="PF01636"/>
    </source>
</evidence>
<evidence type="ECO:0000313" key="3">
    <source>
        <dbReference type="Proteomes" id="UP001211731"/>
    </source>
</evidence>
<feature type="domain" description="Aminoglycoside phosphotransferase" evidence="1">
    <location>
        <begin position="15"/>
        <end position="203"/>
    </location>
</feature>
<dbReference type="Gene3D" id="3.90.1200.10">
    <property type="match status" value="1"/>
</dbReference>
<name>A0AB35J3Q9_MEDGN</name>
<accession>A0AB35J3Q9</accession>
<organism evidence="2 3">
    <name type="scientific">Mediterraneibacter gnavus</name>
    <name type="common">Ruminococcus gnavus</name>
    <dbReference type="NCBI Taxonomy" id="33038"/>
    <lineage>
        <taxon>Bacteria</taxon>
        <taxon>Bacillati</taxon>
        <taxon>Bacillota</taxon>
        <taxon>Clostridia</taxon>
        <taxon>Lachnospirales</taxon>
        <taxon>Lachnospiraceae</taxon>
        <taxon>Mediterraneibacter</taxon>
    </lineage>
</organism>
<reference evidence="2" key="1">
    <citation type="submission" date="2023-01" db="EMBL/GenBank/DDBJ databases">
        <title>Human gut microbiome strain richness.</title>
        <authorList>
            <person name="Chen-Liaw A."/>
        </authorList>
    </citation>
    <scope>NUCLEOTIDE SEQUENCE</scope>
    <source>
        <strain evidence="2">1001217st1_A9_1001217B_191108</strain>
    </source>
</reference>
<dbReference type="Pfam" id="PF01636">
    <property type="entry name" value="APH"/>
    <property type="match status" value="1"/>
</dbReference>
<evidence type="ECO:0000313" key="2">
    <source>
        <dbReference type="EMBL" id="MDB8739132.1"/>
    </source>
</evidence>